<keyword evidence="1" id="KW-0472">Membrane</keyword>
<sequence length="172" mass="19967">MYKHKVHAQHSLLFTQGTKDGNQFTLTICRFLVLYSFHQEEHLAKAGVITQYISGIIFFGRATILNALVKYRETKKVGFFEQIFQTNYSSIKLNFLPLRKTLPHFKEYLHLQSDFPLSTLYYTWNWLKKLSQTPKHATNPNLINDFQTIIIGKSTVNLGDIGAIFHKLLDSI</sequence>
<keyword evidence="1" id="KW-1133">Transmembrane helix</keyword>
<dbReference type="EMBL" id="WIUZ02000025">
    <property type="protein sequence ID" value="KAF9778060.1"/>
    <property type="molecule type" value="Genomic_DNA"/>
</dbReference>
<gene>
    <name evidence="2" type="ORF">BJ322DRAFT_1025416</name>
</gene>
<accession>A0A9P6L0L0</accession>
<keyword evidence="1" id="KW-0812">Transmembrane</keyword>
<feature type="transmembrane region" description="Helical" evidence="1">
    <location>
        <begin position="49"/>
        <end position="69"/>
    </location>
</feature>
<dbReference type="AlphaFoldDB" id="A0A9P6L0L0"/>
<organism evidence="2 3">
    <name type="scientific">Thelephora terrestris</name>
    <dbReference type="NCBI Taxonomy" id="56493"/>
    <lineage>
        <taxon>Eukaryota</taxon>
        <taxon>Fungi</taxon>
        <taxon>Dikarya</taxon>
        <taxon>Basidiomycota</taxon>
        <taxon>Agaricomycotina</taxon>
        <taxon>Agaricomycetes</taxon>
        <taxon>Thelephorales</taxon>
        <taxon>Thelephoraceae</taxon>
        <taxon>Thelephora</taxon>
    </lineage>
</organism>
<reference evidence="2" key="2">
    <citation type="submission" date="2020-11" db="EMBL/GenBank/DDBJ databases">
        <authorList>
            <consortium name="DOE Joint Genome Institute"/>
            <person name="Kuo A."/>
            <person name="Miyauchi S."/>
            <person name="Kiss E."/>
            <person name="Drula E."/>
            <person name="Kohler A."/>
            <person name="Sanchez-Garcia M."/>
            <person name="Andreopoulos B."/>
            <person name="Barry K.W."/>
            <person name="Bonito G."/>
            <person name="Buee M."/>
            <person name="Carver A."/>
            <person name="Chen C."/>
            <person name="Cichocki N."/>
            <person name="Clum A."/>
            <person name="Culley D."/>
            <person name="Crous P.W."/>
            <person name="Fauchery L."/>
            <person name="Girlanda M."/>
            <person name="Hayes R."/>
            <person name="Keri Z."/>
            <person name="Labutti K."/>
            <person name="Lipzen A."/>
            <person name="Lombard V."/>
            <person name="Magnuson J."/>
            <person name="Maillard F."/>
            <person name="Morin E."/>
            <person name="Murat C."/>
            <person name="Nolan M."/>
            <person name="Ohm R."/>
            <person name="Pangilinan J."/>
            <person name="Pereira M."/>
            <person name="Perotto S."/>
            <person name="Peter M."/>
            <person name="Riley R."/>
            <person name="Sitrit Y."/>
            <person name="Stielow B."/>
            <person name="Szollosi G."/>
            <person name="Zifcakova L."/>
            <person name="Stursova M."/>
            <person name="Spatafora J.W."/>
            <person name="Tedersoo L."/>
            <person name="Vaario L.-M."/>
            <person name="Yamada A."/>
            <person name="Yan M."/>
            <person name="Wang P."/>
            <person name="Xu J."/>
            <person name="Bruns T."/>
            <person name="Baldrian P."/>
            <person name="Vilgalys R."/>
            <person name="Henrissat B."/>
            <person name="Grigoriev I.V."/>
            <person name="Hibbett D."/>
            <person name="Nagy L.G."/>
            <person name="Martin F.M."/>
        </authorList>
    </citation>
    <scope>NUCLEOTIDE SEQUENCE</scope>
    <source>
        <strain evidence="2">UH-Tt-Lm1</strain>
    </source>
</reference>
<evidence type="ECO:0000313" key="3">
    <source>
        <dbReference type="Proteomes" id="UP000736335"/>
    </source>
</evidence>
<name>A0A9P6L0L0_9AGAM</name>
<proteinExistence type="predicted"/>
<reference evidence="2" key="1">
    <citation type="journal article" date="2020" name="Nat. Commun.">
        <title>Large-scale genome sequencing of mycorrhizal fungi provides insights into the early evolution of symbiotic traits.</title>
        <authorList>
            <person name="Miyauchi S."/>
            <person name="Kiss E."/>
            <person name="Kuo A."/>
            <person name="Drula E."/>
            <person name="Kohler A."/>
            <person name="Sanchez-Garcia M."/>
            <person name="Morin E."/>
            <person name="Andreopoulos B."/>
            <person name="Barry K.W."/>
            <person name="Bonito G."/>
            <person name="Buee M."/>
            <person name="Carver A."/>
            <person name="Chen C."/>
            <person name="Cichocki N."/>
            <person name="Clum A."/>
            <person name="Culley D."/>
            <person name="Crous P.W."/>
            <person name="Fauchery L."/>
            <person name="Girlanda M."/>
            <person name="Hayes R.D."/>
            <person name="Keri Z."/>
            <person name="LaButti K."/>
            <person name="Lipzen A."/>
            <person name="Lombard V."/>
            <person name="Magnuson J."/>
            <person name="Maillard F."/>
            <person name="Murat C."/>
            <person name="Nolan M."/>
            <person name="Ohm R.A."/>
            <person name="Pangilinan J."/>
            <person name="Pereira M.F."/>
            <person name="Perotto S."/>
            <person name="Peter M."/>
            <person name="Pfister S."/>
            <person name="Riley R."/>
            <person name="Sitrit Y."/>
            <person name="Stielow J.B."/>
            <person name="Szollosi G."/>
            <person name="Zifcakova L."/>
            <person name="Stursova M."/>
            <person name="Spatafora J.W."/>
            <person name="Tedersoo L."/>
            <person name="Vaario L.M."/>
            <person name="Yamada A."/>
            <person name="Yan M."/>
            <person name="Wang P."/>
            <person name="Xu J."/>
            <person name="Bruns T."/>
            <person name="Baldrian P."/>
            <person name="Vilgalys R."/>
            <person name="Dunand C."/>
            <person name="Henrissat B."/>
            <person name="Grigoriev I.V."/>
            <person name="Hibbett D."/>
            <person name="Nagy L.G."/>
            <person name="Martin F.M."/>
        </authorList>
    </citation>
    <scope>NUCLEOTIDE SEQUENCE</scope>
    <source>
        <strain evidence="2">UH-Tt-Lm1</strain>
    </source>
</reference>
<comment type="caution">
    <text evidence="2">The sequence shown here is derived from an EMBL/GenBank/DDBJ whole genome shotgun (WGS) entry which is preliminary data.</text>
</comment>
<protein>
    <submittedName>
        <fullName evidence="2">Uncharacterized protein</fullName>
    </submittedName>
</protein>
<evidence type="ECO:0000256" key="1">
    <source>
        <dbReference type="SAM" id="Phobius"/>
    </source>
</evidence>
<dbReference type="Proteomes" id="UP000736335">
    <property type="component" value="Unassembled WGS sequence"/>
</dbReference>
<evidence type="ECO:0000313" key="2">
    <source>
        <dbReference type="EMBL" id="KAF9778060.1"/>
    </source>
</evidence>
<dbReference type="OrthoDB" id="2507344at2759"/>
<keyword evidence="3" id="KW-1185">Reference proteome</keyword>